<proteinExistence type="predicted"/>
<feature type="region of interest" description="Disordered" evidence="1">
    <location>
        <begin position="28"/>
        <end position="50"/>
    </location>
</feature>
<evidence type="ECO:0000313" key="2">
    <source>
        <dbReference type="EMBL" id="GFE19070.1"/>
    </source>
</evidence>
<name>A0A640T7C2_9ACTN</name>
<organism evidence="2 3">
    <name type="scientific">Streptomyces glebosus</name>
    <dbReference type="NCBI Taxonomy" id="249580"/>
    <lineage>
        <taxon>Bacteria</taxon>
        <taxon>Bacillati</taxon>
        <taxon>Actinomycetota</taxon>
        <taxon>Actinomycetes</taxon>
        <taxon>Kitasatosporales</taxon>
        <taxon>Streptomycetaceae</taxon>
        <taxon>Streptomyces</taxon>
    </lineage>
</organism>
<evidence type="ECO:0000313" key="3">
    <source>
        <dbReference type="Proteomes" id="UP000430079"/>
    </source>
</evidence>
<accession>A0A640T7C2</accession>
<reference evidence="2 3" key="1">
    <citation type="submission" date="2019-12" db="EMBL/GenBank/DDBJ databases">
        <title>Whole genome shotgun sequence of Streptomyces hygroscopicus subsp. glebosus NBRC 13786.</title>
        <authorList>
            <person name="Ichikawa N."/>
            <person name="Kimura A."/>
            <person name="Kitahashi Y."/>
            <person name="Komaki H."/>
            <person name="Tamura T."/>
        </authorList>
    </citation>
    <scope>NUCLEOTIDE SEQUENCE [LARGE SCALE GENOMIC DNA]</scope>
    <source>
        <strain evidence="2 3">NBRC 13786</strain>
    </source>
</reference>
<evidence type="ECO:0000256" key="1">
    <source>
        <dbReference type="SAM" id="MobiDB-lite"/>
    </source>
</evidence>
<dbReference type="AlphaFoldDB" id="A0A640T7C2"/>
<feature type="compositionally biased region" description="Polar residues" evidence="1">
    <location>
        <begin position="40"/>
        <end position="50"/>
    </location>
</feature>
<keyword evidence="3" id="KW-1185">Reference proteome</keyword>
<comment type="caution">
    <text evidence="2">The sequence shown here is derived from an EMBL/GenBank/DDBJ whole genome shotgun (WGS) entry which is preliminary data.</text>
</comment>
<sequence length="50" mass="5190">MQRRSARTRLVDAGYVLPGVAGIGMSGGSSGGPWPADFTYRSTHSLPPNG</sequence>
<gene>
    <name evidence="2" type="ORF">Sgleb_71170</name>
</gene>
<dbReference type="Proteomes" id="UP000430079">
    <property type="component" value="Unassembled WGS sequence"/>
</dbReference>
<dbReference type="EMBL" id="BLIO01000001">
    <property type="protein sequence ID" value="GFE19070.1"/>
    <property type="molecule type" value="Genomic_DNA"/>
</dbReference>
<protein>
    <submittedName>
        <fullName evidence="2">Uncharacterized protein</fullName>
    </submittedName>
</protein>